<dbReference type="Pfam" id="PF00010">
    <property type="entry name" value="HLH"/>
    <property type="match status" value="1"/>
</dbReference>
<evidence type="ECO:0000313" key="8">
    <source>
        <dbReference type="EMBL" id="CAD6271391.1"/>
    </source>
</evidence>
<comment type="caution">
    <text evidence="8">The sequence shown here is derived from an EMBL/GenBank/DDBJ whole genome shotgun (WGS) entry which is preliminary data.</text>
</comment>
<dbReference type="SUPFAM" id="SSF47459">
    <property type="entry name" value="HLH, helix-loop-helix DNA-binding domain"/>
    <property type="match status" value="1"/>
</dbReference>
<dbReference type="SMART" id="SM00353">
    <property type="entry name" value="HLH"/>
    <property type="match status" value="1"/>
</dbReference>
<evidence type="ECO:0000256" key="1">
    <source>
        <dbReference type="ARBA" id="ARBA00004123"/>
    </source>
</evidence>
<evidence type="ECO:0000256" key="6">
    <source>
        <dbReference type="SAM" id="MobiDB-lite"/>
    </source>
</evidence>
<dbReference type="Proteomes" id="UP000604825">
    <property type="component" value="Unassembled WGS sequence"/>
</dbReference>
<dbReference type="PANTHER" id="PTHR45914">
    <property type="entry name" value="TRANSCRIPTION FACTOR HEC3-RELATED"/>
    <property type="match status" value="1"/>
</dbReference>
<accession>A0A811RN45</accession>
<keyword evidence="9" id="KW-1185">Reference proteome</keyword>
<feature type="domain" description="BHLH" evidence="7">
    <location>
        <begin position="292"/>
        <end position="341"/>
    </location>
</feature>
<evidence type="ECO:0000313" key="9">
    <source>
        <dbReference type="Proteomes" id="UP000604825"/>
    </source>
</evidence>
<dbReference type="GO" id="GO:0046983">
    <property type="term" value="F:protein dimerization activity"/>
    <property type="evidence" value="ECO:0007669"/>
    <property type="project" value="InterPro"/>
</dbReference>
<dbReference type="Gene3D" id="4.10.280.10">
    <property type="entry name" value="Helix-loop-helix DNA-binding domain"/>
    <property type="match status" value="1"/>
</dbReference>
<keyword evidence="5" id="KW-0539">Nucleus</keyword>
<comment type="subcellular location">
    <subcellularLocation>
        <location evidence="1">Nucleus</location>
    </subcellularLocation>
</comment>
<evidence type="ECO:0000259" key="7">
    <source>
        <dbReference type="PROSITE" id="PS50888"/>
    </source>
</evidence>
<dbReference type="InterPro" id="IPR045843">
    <property type="entry name" value="IND-like"/>
</dbReference>
<organism evidence="8 9">
    <name type="scientific">Miscanthus lutarioriparius</name>
    <dbReference type="NCBI Taxonomy" id="422564"/>
    <lineage>
        <taxon>Eukaryota</taxon>
        <taxon>Viridiplantae</taxon>
        <taxon>Streptophyta</taxon>
        <taxon>Embryophyta</taxon>
        <taxon>Tracheophyta</taxon>
        <taxon>Spermatophyta</taxon>
        <taxon>Magnoliopsida</taxon>
        <taxon>Liliopsida</taxon>
        <taxon>Poales</taxon>
        <taxon>Poaceae</taxon>
        <taxon>PACMAD clade</taxon>
        <taxon>Panicoideae</taxon>
        <taxon>Andropogonodae</taxon>
        <taxon>Andropogoneae</taxon>
        <taxon>Saccharinae</taxon>
        <taxon>Miscanthus</taxon>
    </lineage>
</organism>
<dbReference type="PROSITE" id="PS50888">
    <property type="entry name" value="BHLH"/>
    <property type="match status" value="1"/>
</dbReference>
<dbReference type="FunFam" id="4.10.280.10:FF:000089">
    <property type="entry name" value="Transcription factor LAX PANICLE"/>
    <property type="match status" value="1"/>
</dbReference>
<dbReference type="PANTHER" id="PTHR45914:SF40">
    <property type="entry name" value="TRANSCRIPTION FACTOR LATE FLOWERING"/>
    <property type="match status" value="1"/>
</dbReference>
<comment type="similarity">
    <text evidence="2">Belongs to the bHLH protein family.</text>
</comment>
<evidence type="ECO:0000256" key="3">
    <source>
        <dbReference type="ARBA" id="ARBA00023015"/>
    </source>
</evidence>
<proteinExistence type="inferred from homology"/>
<protein>
    <recommendedName>
        <fullName evidence="7">BHLH domain-containing protein</fullName>
    </recommendedName>
</protein>
<sequence length="402" mass="41309">MEDFGSWSMQYAAADPCLPSREGDDDGRLLGAFLGGGFDLRSDHGDLISNLPSSHPVQNLMPGHGSASLSVSDGFMSLDTADMLASVTGALDDGGLLDTFAYGSDVVVAEAEEPAQPTASSNAFSGYSSTTGGNYGNISSGESNTCGGGGGGCHDTEVASPTCALSRSALPQATAALASKRKLGKYPAIAATTSTEAQIAAPRRGAKRDPATSSSSTRIMFAGHGHGDHQAAGGSSPSVGGGYEPDSEALAQVKEMIYRAAAMRPVHQLVCGAGSEPAPSSQSKPRRKNVRISSDPQTVAARLRRERVSERLRVLQRLVPGGSRMDTASMLDEAASYLKFLKSQVKALERANPSNGGYHDGSLLPQSYTGSLGVSGGGTGVAFGRDGAGIGGYVKSNRNTHF</sequence>
<dbReference type="CDD" id="cd11454">
    <property type="entry name" value="bHLH_AtIND_like"/>
    <property type="match status" value="1"/>
</dbReference>
<feature type="region of interest" description="Disordered" evidence="6">
    <location>
        <begin position="197"/>
        <end position="242"/>
    </location>
</feature>
<evidence type="ECO:0000256" key="5">
    <source>
        <dbReference type="ARBA" id="ARBA00023242"/>
    </source>
</evidence>
<evidence type="ECO:0000256" key="2">
    <source>
        <dbReference type="ARBA" id="ARBA00005510"/>
    </source>
</evidence>
<feature type="region of interest" description="Disordered" evidence="6">
    <location>
        <begin position="272"/>
        <end position="298"/>
    </location>
</feature>
<dbReference type="GO" id="GO:0003700">
    <property type="term" value="F:DNA-binding transcription factor activity"/>
    <property type="evidence" value="ECO:0007669"/>
    <property type="project" value="InterPro"/>
</dbReference>
<evidence type="ECO:0000256" key="4">
    <source>
        <dbReference type="ARBA" id="ARBA00023163"/>
    </source>
</evidence>
<dbReference type="InterPro" id="IPR036638">
    <property type="entry name" value="HLH_DNA-bd_sf"/>
</dbReference>
<keyword evidence="4" id="KW-0804">Transcription</keyword>
<reference evidence="8" key="1">
    <citation type="submission" date="2020-10" db="EMBL/GenBank/DDBJ databases">
        <authorList>
            <person name="Han B."/>
            <person name="Lu T."/>
            <person name="Zhao Q."/>
            <person name="Huang X."/>
            <person name="Zhao Y."/>
        </authorList>
    </citation>
    <scope>NUCLEOTIDE SEQUENCE</scope>
</reference>
<dbReference type="InterPro" id="IPR011598">
    <property type="entry name" value="bHLH_dom"/>
</dbReference>
<name>A0A811RN45_9POAL</name>
<gene>
    <name evidence="8" type="ORF">NCGR_LOCUS54677</name>
</gene>
<dbReference type="OrthoDB" id="2017571at2759"/>
<dbReference type="GO" id="GO:0005634">
    <property type="term" value="C:nucleus"/>
    <property type="evidence" value="ECO:0007669"/>
    <property type="project" value="UniProtKB-SubCell"/>
</dbReference>
<dbReference type="EMBL" id="CAJGYO010000016">
    <property type="protein sequence ID" value="CAD6271391.1"/>
    <property type="molecule type" value="Genomic_DNA"/>
</dbReference>
<dbReference type="AlphaFoldDB" id="A0A811RN45"/>
<keyword evidence="3" id="KW-0805">Transcription regulation</keyword>